<gene>
    <name evidence="1" type="ORF">ARTV_0230</name>
</gene>
<proteinExistence type="predicted"/>
<dbReference type="AlphaFoldDB" id="A0A3B0LW05"/>
<name>A0A3B0LW05_9GAMM</name>
<evidence type="ECO:0000313" key="1">
    <source>
        <dbReference type="EMBL" id="SSW94702.1"/>
    </source>
</evidence>
<dbReference type="NCBIfam" id="TIGR01635">
    <property type="entry name" value="tail_comp_S"/>
    <property type="match status" value="1"/>
</dbReference>
<sequence length="204" mass="23537">MDDTLRRFEAKLTALLSHLTTAERKKLANVIGKWLRQSQFARLRAQQNPDGSPFTPRKKGFIALRREMTLLIDGERVHLTDVRQRGKQITGIDAKRRQKRSVQLADIQTFIESKKTRITAKRLTHQQRMFKKLATARLLRLKTDSQGVTLAFLPSAARIARVHHFGLTECYHGKTVHYPTRQLLGLTAQEMIDIENQLLAFLTR</sequence>
<dbReference type="EMBL" id="UFQR01000001">
    <property type="protein sequence ID" value="SSW94702.1"/>
    <property type="molecule type" value="Genomic_DNA"/>
</dbReference>
<evidence type="ECO:0008006" key="2">
    <source>
        <dbReference type="Google" id="ProtNLM"/>
    </source>
</evidence>
<protein>
    <recommendedName>
        <fullName evidence="2">Phage virion morphogenesis protein</fullName>
    </recommendedName>
</protein>
<accession>A0A3B0LW05</accession>
<organism evidence="1">
    <name type="scientific">Arsenophonus endosymbiont of Trialeurodes vaporariorum</name>
    <dbReference type="NCBI Taxonomy" id="235567"/>
    <lineage>
        <taxon>Bacteria</taxon>
        <taxon>Pseudomonadati</taxon>
        <taxon>Pseudomonadota</taxon>
        <taxon>Gammaproteobacteria</taxon>
        <taxon>Enterobacterales</taxon>
        <taxon>Morganellaceae</taxon>
        <taxon>Arsenophonus</taxon>
    </lineage>
</organism>
<reference evidence="1" key="1">
    <citation type="submission" date="2018-04" db="EMBL/GenBank/DDBJ databases">
        <authorList>
            <person name="Go L.Y."/>
            <person name="Mitchell J.A."/>
        </authorList>
    </citation>
    <scope>NUCLEOTIDE SEQUENCE</scope>
    <source>
        <strain evidence="1">ARTV</strain>
    </source>
</reference>
<dbReference type="Pfam" id="PF05069">
    <property type="entry name" value="Phage_tail_S"/>
    <property type="match status" value="2"/>
</dbReference>
<dbReference type="InterPro" id="IPR006522">
    <property type="entry name" value="Phage_virion_morphogenesis"/>
</dbReference>